<sequence length="295" mass="34200">MEAHQDEHSIVKMCSVLQVSTSGFYKWKAKLRSGKTEREKQKADLKKKISQSFHASLATYGSPRVHQDLIAWGYMVSQKTVARYMQEMKVSAKPKVKYVVTTDSTHALHVYPNLLKRVFQAAYPNAIWVADITYVRTLEGWLYVASIMDLFSRKIVGLNMSTSMEKDLVLHALERAIVTRCPPEGLIHHSDRGSQYCSNEYIEALTQAKATISMSRKGDPYDNACIESFHATIKRELIYRFRFQTRNEAMKAIHHYIYSRYNETRRHSTLNYQSPNQFEKTYAQRINHDSQKTIS</sequence>
<dbReference type="Gene3D" id="3.30.420.10">
    <property type="entry name" value="Ribonuclease H-like superfamily/Ribonuclease H"/>
    <property type="match status" value="1"/>
</dbReference>
<dbReference type="Pfam" id="PF00665">
    <property type="entry name" value="rve"/>
    <property type="match status" value="1"/>
</dbReference>
<dbReference type="SUPFAM" id="SSF53098">
    <property type="entry name" value="Ribonuclease H-like"/>
    <property type="match status" value="1"/>
</dbReference>
<evidence type="ECO:0000259" key="2">
    <source>
        <dbReference type="PROSITE" id="PS50994"/>
    </source>
</evidence>
<dbReference type="InterPro" id="IPR025948">
    <property type="entry name" value="HTH-like_dom"/>
</dbReference>
<dbReference type="RefSeq" id="WP_343131601.1">
    <property type="nucleotide sequence ID" value="NZ_JBCITK010000001.1"/>
</dbReference>
<comment type="function">
    <text evidence="1">Involved in the transposition of the insertion sequence.</text>
</comment>
<dbReference type="InterPro" id="IPR048020">
    <property type="entry name" value="Transpos_IS3"/>
</dbReference>
<comment type="caution">
    <text evidence="3">The sequence shown here is derived from an EMBL/GenBank/DDBJ whole genome shotgun (WGS) entry which is preliminary data.</text>
</comment>
<gene>
    <name evidence="3" type="ORF">MKY91_17645</name>
</gene>
<evidence type="ECO:0000256" key="1">
    <source>
        <dbReference type="ARBA" id="ARBA00002286"/>
    </source>
</evidence>
<dbReference type="InterPro" id="IPR012337">
    <property type="entry name" value="RNaseH-like_sf"/>
</dbReference>
<feature type="domain" description="Integrase catalytic" evidence="2">
    <location>
        <begin position="120"/>
        <end position="283"/>
    </location>
</feature>
<reference evidence="3 4" key="1">
    <citation type="submission" date="2024-03" db="EMBL/GenBank/DDBJ databases">
        <title>Bacilli Hybrid Assemblies.</title>
        <authorList>
            <person name="Kovac J."/>
        </authorList>
    </citation>
    <scope>NUCLEOTIDE SEQUENCE [LARGE SCALE GENOMIC DNA]</scope>
    <source>
        <strain evidence="3 4">FSL R7-0666</strain>
    </source>
</reference>
<dbReference type="PANTHER" id="PTHR46889:SF4">
    <property type="entry name" value="TRANSPOSASE INSO FOR INSERTION SEQUENCE ELEMENT IS911B-RELATED"/>
    <property type="match status" value="1"/>
</dbReference>
<keyword evidence="4" id="KW-1185">Reference proteome</keyword>
<organism evidence="3 4">
    <name type="scientific">Alkalicoccobacillus gibsonii</name>
    <dbReference type="NCBI Taxonomy" id="79881"/>
    <lineage>
        <taxon>Bacteria</taxon>
        <taxon>Bacillati</taxon>
        <taxon>Bacillota</taxon>
        <taxon>Bacilli</taxon>
        <taxon>Bacillales</taxon>
        <taxon>Bacillaceae</taxon>
        <taxon>Alkalicoccobacillus</taxon>
    </lineage>
</organism>
<dbReference type="NCBIfam" id="NF033516">
    <property type="entry name" value="transpos_IS3"/>
    <property type="match status" value="1"/>
</dbReference>
<dbReference type="InterPro" id="IPR001584">
    <property type="entry name" value="Integrase_cat-core"/>
</dbReference>
<accession>A0ABU9VM51</accession>
<evidence type="ECO:0000313" key="4">
    <source>
        <dbReference type="Proteomes" id="UP001418796"/>
    </source>
</evidence>
<name>A0ABU9VM51_9BACI</name>
<dbReference type="InterPro" id="IPR036397">
    <property type="entry name" value="RNaseH_sf"/>
</dbReference>
<dbReference type="Pfam" id="PF13276">
    <property type="entry name" value="HTH_21"/>
    <property type="match status" value="1"/>
</dbReference>
<evidence type="ECO:0000313" key="3">
    <source>
        <dbReference type="EMBL" id="MEN0644984.1"/>
    </source>
</evidence>
<protein>
    <submittedName>
        <fullName evidence="3">IS3 family transposase</fullName>
    </submittedName>
</protein>
<dbReference type="InterPro" id="IPR050900">
    <property type="entry name" value="Transposase_IS3/IS150/IS904"/>
</dbReference>
<dbReference type="EMBL" id="JBCITK010000001">
    <property type="protein sequence ID" value="MEN0644984.1"/>
    <property type="molecule type" value="Genomic_DNA"/>
</dbReference>
<dbReference type="Proteomes" id="UP001418796">
    <property type="component" value="Unassembled WGS sequence"/>
</dbReference>
<dbReference type="Pfam" id="PF13333">
    <property type="entry name" value="rve_2"/>
    <property type="match status" value="1"/>
</dbReference>
<dbReference type="PROSITE" id="PS50994">
    <property type="entry name" value="INTEGRASE"/>
    <property type="match status" value="1"/>
</dbReference>
<dbReference type="PANTHER" id="PTHR46889">
    <property type="entry name" value="TRANSPOSASE INSF FOR INSERTION SEQUENCE IS3B-RELATED"/>
    <property type="match status" value="1"/>
</dbReference>
<proteinExistence type="predicted"/>